<feature type="transmembrane region" description="Helical" evidence="8">
    <location>
        <begin position="404"/>
        <end position="421"/>
    </location>
</feature>
<evidence type="ECO:0000256" key="7">
    <source>
        <dbReference type="ARBA" id="ARBA00023136"/>
    </source>
</evidence>
<feature type="transmembrane region" description="Helical" evidence="8">
    <location>
        <begin position="207"/>
        <end position="224"/>
    </location>
</feature>
<feature type="transmembrane region" description="Helical" evidence="8">
    <location>
        <begin position="275"/>
        <end position="293"/>
    </location>
</feature>
<keyword evidence="3" id="KW-0328">Glycosyltransferase</keyword>
<evidence type="ECO:0000256" key="8">
    <source>
        <dbReference type="SAM" id="Phobius"/>
    </source>
</evidence>
<evidence type="ECO:0000256" key="2">
    <source>
        <dbReference type="ARBA" id="ARBA00022475"/>
    </source>
</evidence>
<evidence type="ECO:0000256" key="4">
    <source>
        <dbReference type="ARBA" id="ARBA00022679"/>
    </source>
</evidence>
<feature type="transmembrane region" description="Helical" evidence="8">
    <location>
        <begin position="43"/>
        <end position="63"/>
    </location>
</feature>
<feature type="transmembrane region" description="Helical" evidence="8">
    <location>
        <begin position="433"/>
        <end position="449"/>
    </location>
</feature>
<evidence type="ECO:0000256" key="6">
    <source>
        <dbReference type="ARBA" id="ARBA00022989"/>
    </source>
</evidence>
<comment type="caution">
    <text evidence="10">The sequence shown here is derived from an EMBL/GenBank/DDBJ whole genome shotgun (WGS) entry which is preliminary data.</text>
</comment>
<evidence type="ECO:0000259" key="9">
    <source>
        <dbReference type="Pfam" id="PF13231"/>
    </source>
</evidence>
<dbReference type="PANTHER" id="PTHR33908:SF11">
    <property type="entry name" value="MEMBRANE PROTEIN"/>
    <property type="match status" value="1"/>
</dbReference>
<keyword evidence="5 8" id="KW-0812">Transmembrane</keyword>
<feature type="transmembrane region" description="Helical" evidence="8">
    <location>
        <begin position="75"/>
        <end position="92"/>
    </location>
</feature>
<name>A0A644ZKW0_9ZZZZ</name>
<organism evidence="10">
    <name type="scientific">bioreactor metagenome</name>
    <dbReference type="NCBI Taxonomy" id="1076179"/>
    <lineage>
        <taxon>unclassified sequences</taxon>
        <taxon>metagenomes</taxon>
        <taxon>ecological metagenomes</taxon>
    </lineage>
</organism>
<feature type="transmembrane region" description="Helical" evidence="8">
    <location>
        <begin position="182"/>
        <end position="200"/>
    </location>
</feature>
<evidence type="ECO:0000256" key="5">
    <source>
        <dbReference type="ARBA" id="ARBA00022692"/>
    </source>
</evidence>
<gene>
    <name evidence="10" type="ORF">SDC9_85033</name>
</gene>
<evidence type="ECO:0000256" key="1">
    <source>
        <dbReference type="ARBA" id="ARBA00004651"/>
    </source>
</evidence>
<dbReference type="GO" id="GO:0008610">
    <property type="term" value="P:lipid biosynthetic process"/>
    <property type="evidence" value="ECO:0007669"/>
    <property type="project" value="UniProtKB-ARBA"/>
</dbReference>
<dbReference type="GO" id="GO:0005886">
    <property type="term" value="C:plasma membrane"/>
    <property type="evidence" value="ECO:0007669"/>
    <property type="project" value="UniProtKB-SubCell"/>
</dbReference>
<dbReference type="GO" id="GO:0016763">
    <property type="term" value="F:pentosyltransferase activity"/>
    <property type="evidence" value="ECO:0007669"/>
    <property type="project" value="TreeGrafter"/>
</dbReference>
<dbReference type="Pfam" id="PF13231">
    <property type="entry name" value="PMT_2"/>
    <property type="match status" value="1"/>
</dbReference>
<keyword evidence="2" id="KW-1003">Cell membrane</keyword>
<dbReference type="PANTHER" id="PTHR33908">
    <property type="entry name" value="MANNOSYLTRANSFERASE YKCB-RELATED"/>
    <property type="match status" value="1"/>
</dbReference>
<accession>A0A644ZKW0</accession>
<evidence type="ECO:0000313" key="10">
    <source>
        <dbReference type="EMBL" id="MPM38404.1"/>
    </source>
</evidence>
<sequence>MENFKERFTTTFLAVLKVLVIIIIACSIGATFLSHIFVDNENFIKNFIIVFLIVACVMAVEFYILKKDLQYKKKLFLILCCGLAFRVLWLLNVDSVPTSDFSVIYESAQEVLNGSTSMFWGTSYIARFPHLTIMVFYMALMIKVFPTNNLLMMKFVNLGLSILTIYIIYLIVKEIFNSNKKGIYAVALATVFPPLVTYTGVFCTENIAIPLYLFSVYIFILVLREKKNKYYLILSGLSLSLGNLFRMVAVIMVIAYAMYIIIYPKDKIVNKIRNIALYTIPYFILLFLVSFTLQNLKITEFPLWKGSEPKITNILKGTNIENHGRWNKEDASIVEKYNYDYEEITEASEEIIKERLTTTPPLKLIGFYIKKFALQWSVGDFEGTLWTKSDVPDEDIIIDVSQEIPQIIYTFMMILIFLGILNRKNNKETQEMNLFYIILYGYGFMYLITEEQGRYSYIVSWVFVILAIEGINFLLNKKNTKKFNENDKLENVV</sequence>
<feature type="transmembrane region" description="Helical" evidence="8">
    <location>
        <begin position="455"/>
        <end position="475"/>
    </location>
</feature>
<keyword evidence="6 8" id="KW-1133">Transmembrane helix</keyword>
<protein>
    <recommendedName>
        <fullName evidence="9">Glycosyltransferase RgtA/B/C/D-like domain-containing protein</fullName>
    </recommendedName>
</protein>
<keyword evidence="7 8" id="KW-0472">Membrane</keyword>
<comment type="subcellular location">
    <subcellularLocation>
        <location evidence="1">Cell membrane</location>
        <topology evidence="1">Multi-pass membrane protein</topology>
    </subcellularLocation>
</comment>
<keyword evidence="4" id="KW-0808">Transferase</keyword>
<feature type="domain" description="Glycosyltransferase RgtA/B/C/D-like" evidence="9">
    <location>
        <begin position="136"/>
        <end position="289"/>
    </location>
</feature>
<proteinExistence type="predicted"/>
<evidence type="ECO:0000256" key="3">
    <source>
        <dbReference type="ARBA" id="ARBA00022676"/>
    </source>
</evidence>
<feature type="transmembrane region" description="Helical" evidence="8">
    <location>
        <begin position="155"/>
        <end position="176"/>
    </location>
</feature>
<dbReference type="AlphaFoldDB" id="A0A644ZKW0"/>
<dbReference type="InterPro" id="IPR038731">
    <property type="entry name" value="RgtA/B/C-like"/>
</dbReference>
<feature type="transmembrane region" description="Helical" evidence="8">
    <location>
        <begin position="244"/>
        <end position="263"/>
    </location>
</feature>
<feature type="transmembrane region" description="Helical" evidence="8">
    <location>
        <begin position="124"/>
        <end position="143"/>
    </location>
</feature>
<feature type="transmembrane region" description="Helical" evidence="8">
    <location>
        <begin position="12"/>
        <end position="37"/>
    </location>
</feature>
<dbReference type="EMBL" id="VSSQ01008273">
    <property type="protein sequence ID" value="MPM38404.1"/>
    <property type="molecule type" value="Genomic_DNA"/>
</dbReference>
<reference evidence="10" key="1">
    <citation type="submission" date="2019-08" db="EMBL/GenBank/DDBJ databases">
        <authorList>
            <person name="Kucharzyk K."/>
            <person name="Murdoch R.W."/>
            <person name="Higgins S."/>
            <person name="Loffler F."/>
        </authorList>
    </citation>
    <scope>NUCLEOTIDE SEQUENCE</scope>
</reference>
<dbReference type="InterPro" id="IPR050297">
    <property type="entry name" value="LipidA_mod_glycosyltrf_83"/>
</dbReference>